<dbReference type="Pfam" id="PF04023">
    <property type="entry name" value="FeoA"/>
    <property type="match status" value="1"/>
</dbReference>
<dbReference type="InterPro" id="IPR052713">
    <property type="entry name" value="FeoA"/>
</dbReference>
<evidence type="ECO:0000313" key="4">
    <source>
        <dbReference type="Proteomes" id="UP001172911"/>
    </source>
</evidence>
<dbReference type="PANTHER" id="PTHR42954">
    <property type="entry name" value="FE(2+) TRANSPORT PROTEIN A"/>
    <property type="match status" value="1"/>
</dbReference>
<dbReference type="PANTHER" id="PTHR42954:SF2">
    <property type="entry name" value="FE(2+) TRANSPORT PROTEIN A"/>
    <property type="match status" value="1"/>
</dbReference>
<evidence type="ECO:0000313" key="3">
    <source>
        <dbReference type="EMBL" id="MDO7787814.1"/>
    </source>
</evidence>
<organism evidence="3 4">
    <name type="scientific">Desulforamulus aquiferis</name>
    <dbReference type="NCBI Taxonomy" id="1397668"/>
    <lineage>
        <taxon>Bacteria</taxon>
        <taxon>Bacillati</taxon>
        <taxon>Bacillota</taxon>
        <taxon>Clostridia</taxon>
        <taxon>Eubacteriales</taxon>
        <taxon>Peptococcaceae</taxon>
        <taxon>Desulforamulus</taxon>
    </lineage>
</organism>
<reference evidence="3" key="1">
    <citation type="journal article" date="2023" name="J. Hazard. Mater.">
        <title>Anaerobic biodegradation of pyrene and benzo[a]pyrene by a new sulfate-reducing Desulforamulus aquiferis strain DSA.</title>
        <authorList>
            <person name="Zhang Z."/>
            <person name="Sun J."/>
            <person name="Gong X."/>
            <person name="Wang C."/>
            <person name="Wang H."/>
        </authorList>
    </citation>
    <scope>NUCLEOTIDE SEQUENCE</scope>
    <source>
        <strain evidence="3">DSA</strain>
    </source>
</reference>
<protein>
    <submittedName>
        <fullName evidence="3">FeoA family protein</fullName>
    </submittedName>
</protein>
<accession>A0AAW7ZF79</accession>
<feature type="domain" description="Ferrous iron transporter FeoA-like" evidence="2">
    <location>
        <begin position="13"/>
        <end position="85"/>
    </location>
</feature>
<dbReference type="AlphaFoldDB" id="A0AAW7ZF79"/>
<dbReference type="RefSeq" id="WP_304543175.1">
    <property type="nucleotide sequence ID" value="NZ_JARPTC010000016.1"/>
</dbReference>
<evidence type="ECO:0000259" key="2">
    <source>
        <dbReference type="SMART" id="SM00899"/>
    </source>
</evidence>
<sequence length="88" mass="9802">MKNSFRRFEGNVMALYDLPIGKTAVVDSIEAEGLARRRMLDLGLIPGTKIEALRVSPSGDPKAFKIRGAVIAFREEESTQIMVSYKED</sequence>
<dbReference type="EMBL" id="JARPTC010000016">
    <property type="protein sequence ID" value="MDO7787814.1"/>
    <property type="molecule type" value="Genomic_DNA"/>
</dbReference>
<keyword evidence="1" id="KW-0408">Iron</keyword>
<dbReference type="InterPro" id="IPR038157">
    <property type="entry name" value="FeoA_core_dom"/>
</dbReference>
<keyword evidence="4" id="KW-1185">Reference proteome</keyword>
<proteinExistence type="predicted"/>
<reference evidence="3" key="2">
    <citation type="submission" date="2023-03" db="EMBL/GenBank/DDBJ databases">
        <authorList>
            <person name="Zhang Z."/>
        </authorList>
    </citation>
    <scope>NUCLEOTIDE SEQUENCE</scope>
    <source>
        <strain evidence="3">DSA</strain>
    </source>
</reference>
<dbReference type="SMART" id="SM00899">
    <property type="entry name" value="FeoA"/>
    <property type="match status" value="1"/>
</dbReference>
<dbReference type="Proteomes" id="UP001172911">
    <property type="component" value="Unassembled WGS sequence"/>
</dbReference>
<gene>
    <name evidence="3" type="ORF">P6N53_11345</name>
</gene>
<dbReference type="InterPro" id="IPR008988">
    <property type="entry name" value="Transcriptional_repressor_C"/>
</dbReference>
<dbReference type="SUPFAM" id="SSF50037">
    <property type="entry name" value="C-terminal domain of transcriptional repressors"/>
    <property type="match status" value="1"/>
</dbReference>
<evidence type="ECO:0000256" key="1">
    <source>
        <dbReference type="ARBA" id="ARBA00023004"/>
    </source>
</evidence>
<dbReference type="Gene3D" id="2.30.30.90">
    <property type="match status" value="1"/>
</dbReference>
<name>A0AAW7ZF79_9FIRM</name>
<dbReference type="InterPro" id="IPR007167">
    <property type="entry name" value="Fe-transptr_FeoA-like"/>
</dbReference>
<comment type="caution">
    <text evidence="3">The sequence shown here is derived from an EMBL/GenBank/DDBJ whole genome shotgun (WGS) entry which is preliminary data.</text>
</comment>
<dbReference type="GO" id="GO:0046914">
    <property type="term" value="F:transition metal ion binding"/>
    <property type="evidence" value="ECO:0007669"/>
    <property type="project" value="InterPro"/>
</dbReference>